<dbReference type="AlphaFoldDB" id="A0A9P6B199"/>
<feature type="region of interest" description="Disordered" evidence="1">
    <location>
        <begin position="1"/>
        <end position="27"/>
    </location>
</feature>
<reference evidence="3" key="1">
    <citation type="journal article" date="2020" name="Nat. Commun.">
        <title>Large-scale genome sequencing of mycorrhizal fungi provides insights into the early evolution of symbiotic traits.</title>
        <authorList>
            <person name="Miyauchi S."/>
            <person name="Kiss E."/>
            <person name="Kuo A."/>
            <person name="Drula E."/>
            <person name="Kohler A."/>
            <person name="Sanchez-Garcia M."/>
            <person name="Morin E."/>
            <person name="Andreopoulos B."/>
            <person name="Barry K.W."/>
            <person name="Bonito G."/>
            <person name="Buee M."/>
            <person name="Carver A."/>
            <person name="Chen C."/>
            <person name="Cichocki N."/>
            <person name="Clum A."/>
            <person name="Culley D."/>
            <person name="Crous P.W."/>
            <person name="Fauchery L."/>
            <person name="Girlanda M."/>
            <person name="Hayes R.D."/>
            <person name="Keri Z."/>
            <person name="LaButti K."/>
            <person name="Lipzen A."/>
            <person name="Lombard V."/>
            <person name="Magnuson J."/>
            <person name="Maillard F."/>
            <person name="Murat C."/>
            <person name="Nolan M."/>
            <person name="Ohm R.A."/>
            <person name="Pangilinan J."/>
            <person name="Pereira M.F."/>
            <person name="Perotto S."/>
            <person name="Peter M."/>
            <person name="Pfister S."/>
            <person name="Riley R."/>
            <person name="Sitrit Y."/>
            <person name="Stielow J.B."/>
            <person name="Szollosi G."/>
            <person name="Zifcakova L."/>
            <person name="Stursova M."/>
            <person name="Spatafora J.W."/>
            <person name="Tedersoo L."/>
            <person name="Vaario L.M."/>
            <person name="Yamada A."/>
            <person name="Yan M."/>
            <person name="Wang P."/>
            <person name="Xu J."/>
            <person name="Bruns T."/>
            <person name="Baldrian P."/>
            <person name="Vilgalys R."/>
            <person name="Dunand C."/>
            <person name="Henrissat B."/>
            <person name="Grigoriev I.V."/>
            <person name="Hibbett D."/>
            <person name="Nagy L.G."/>
            <person name="Martin F.M."/>
        </authorList>
    </citation>
    <scope>NUCLEOTIDE SEQUENCE</scope>
    <source>
        <strain evidence="3">UP504</strain>
    </source>
</reference>
<dbReference type="Pfam" id="PF09994">
    <property type="entry name" value="T6SS_Tle1-like_cat"/>
    <property type="match status" value="1"/>
</dbReference>
<dbReference type="EMBL" id="MU128945">
    <property type="protein sequence ID" value="KAF9515853.1"/>
    <property type="molecule type" value="Genomic_DNA"/>
</dbReference>
<protein>
    <recommendedName>
        <fullName evidence="2">T6SS Phospholipase effector Tle1-like catalytic domain-containing protein</fullName>
    </recommendedName>
</protein>
<organism evidence="3 4">
    <name type="scientific">Hydnum rufescens UP504</name>
    <dbReference type="NCBI Taxonomy" id="1448309"/>
    <lineage>
        <taxon>Eukaryota</taxon>
        <taxon>Fungi</taxon>
        <taxon>Dikarya</taxon>
        <taxon>Basidiomycota</taxon>
        <taxon>Agaricomycotina</taxon>
        <taxon>Agaricomycetes</taxon>
        <taxon>Cantharellales</taxon>
        <taxon>Hydnaceae</taxon>
        <taxon>Hydnum</taxon>
    </lineage>
</organism>
<evidence type="ECO:0000259" key="2">
    <source>
        <dbReference type="Pfam" id="PF09994"/>
    </source>
</evidence>
<evidence type="ECO:0000256" key="1">
    <source>
        <dbReference type="SAM" id="MobiDB-lite"/>
    </source>
</evidence>
<dbReference type="InterPro" id="IPR029058">
    <property type="entry name" value="AB_hydrolase_fold"/>
</dbReference>
<sequence>MGYPENNSESPELPPNDSKIPEASPARPSRVGRTLVLCFDGTSNEFDDTNTNVVKLVAMLEKDNTTKQVVYYQAGIGTYVGPGLLTPVGKWIAKTADLAVGWYLDAHVKDGYKFLQSTWKPGDRICMFGFSRGAYTARALAGMLYTVGLLPPGMVEQVDFAYSIYKEGRRSHTYKKAFSRTVTIEFIGVWDTVSSIGALYPRVLPFSANNNITKTFRHALALDERRAKFRSNTWHVTSSANKNPHKKIRSTPLLLLHKFYEMVSPRRSDKGALEDRKAQDDRKILDDRYAREDRETLEDREALDKEQTEMIRSIRTGPIRT</sequence>
<feature type="compositionally biased region" description="Basic and acidic residues" evidence="1">
    <location>
        <begin position="284"/>
        <end position="309"/>
    </location>
</feature>
<feature type="region of interest" description="Disordered" evidence="1">
    <location>
        <begin position="284"/>
        <end position="321"/>
    </location>
</feature>
<evidence type="ECO:0000313" key="4">
    <source>
        <dbReference type="Proteomes" id="UP000886523"/>
    </source>
</evidence>
<dbReference type="PANTHER" id="PTHR33840">
    <property type="match status" value="1"/>
</dbReference>
<name>A0A9P6B199_9AGAM</name>
<comment type="caution">
    <text evidence="3">The sequence shown here is derived from an EMBL/GenBank/DDBJ whole genome shotgun (WGS) entry which is preliminary data.</text>
</comment>
<keyword evidence="4" id="KW-1185">Reference proteome</keyword>
<feature type="domain" description="T6SS Phospholipase effector Tle1-like catalytic" evidence="2">
    <location>
        <begin position="33"/>
        <end position="245"/>
    </location>
</feature>
<accession>A0A9P6B199</accession>
<proteinExistence type="predicted"/>
<dbReference type="OrthoDB" id="3162439at2759"/>
<dbReference type="SUPFAM" id="SSF53474">
    <property type="entry name" value="alpha/beta-Hydrolases"/>
    <property type="match status" value="1"/>
</dbReference>
<feature type="compositionally biased region" description="Low complexity" evidence="1">
    <location>
        <begin position="1"/>
        <end position="18"/>
    </location>
</feature>
<evidence type="ECO:0000313" key="3">
    <source>
        <dbReference type="EMBL" id="KAF9515853.1"/>
    </source>
</evidence>
<dbReference type="PANTHER" id="PTHR33840:SF2">
    <property type="entry name" value="TLE1 PHOSPHOLIPASE DOMAIN-CONTAINING PROTEIN"/>
    <property type="match status" value="1"/>
</dbReference>
<dbReference type="Proteomes" id="UP000886523">
    <property type="component" value="Unassembled WGS sequence"/>
</dbReference>
<dbReference type="InterPro" id="IPR018712">
    <property type="entry name" value="Tle1-like_cat"/>
</dbReference>
<gene>
    <name evidence="3" type="ORF">BS47DRAFT_723712</name>
</gene>